<evidence type="ECO:0000256" key="2">
    <source>
        <dbReference type="ARBA" id="ARBA00023015"/>
    </source>
</evidence>
<evidence type="ECO:0000256" key="3">
    <source>
        <dbReference type="ARBA" id="ARBA00023125"/>
    </source>
</evidence>
<dbReference type="PANTHER" id="PTHR30346:SF26">
    <property type="entry name" value="HYDROGEN PEROXIDE-INDUCIBLE GENES ACTIVATOR"/>
    <property type="match status" value="1"/>
</dbReference>
<evidence type="ECO:0000313" key="8">
    <source>
        <dbReference type="EMBL" id="GEB96837.1"/>
    </source>
</evidence>
<dbReference type="Pfam" id="PF00126">
    <property type="entry name" value="HTH_1"/>
    <property type="match status" value="1"/>
</dbReference>
<evidence type="ECO:0000313" key="9">
    <source>
        <dbReference type="Proteomes" id="UP000315353"/>
    </source>
</evidence>
<comment type="caution">
    <text evidence="8">The sequence shown here is derived from an EMBL/GenBank/DDBJ whole genome shotgun (WGS) entry which is preliminary data.</text>
</comment>
<dbReference type="InterPro" id="IPR005119">
    <property type="entry name" value="LysR_subst-bd"/>
</dbReference>
<dbReference type="FunFam" id="1.10.10.10:FF:000001">
    <property type="entry name" value="LysR family transcriptional regulator"/>
    <property type="match status" value="1"/>
</dbReference>
<organism evidence="8 9">
    <name type="scientific">Corynebacterium flavescens</name>
    <dbReference type="NCBI Taxonomy" id="28028"/>
    <lineage>
        <taxon>Bacteria</taxon>
        <taxon>Bacillati</taxon>
        <taxon>Actinomycetota</taxon>
        <taxon>Actinomycetes</taxon>
        <taxon>Mycobacteriales</taxon>
        <taxon>Corynebacteriaceae</taxon>
        <taxon>Corynebacterium</taxon>
    </lineage>
</organism>
<accession>A0AB73B5D4</accession>
<keyword evidence="4" id="KW-0010">Activator</keyword>
<dbReference type="Gene3D" id="3.40.190.10">
    <property type="entry name" value="Periplasmic binding protein-like II"/>
    <property type="match status" value="2"/>
</dbReference>
<evidence type="ECO:0000256" key="1">
    <source>
        <dbReference type="ARBA" id="ARBA00009437"/>
    </source>
</evidence>
<dbReference type="GO" id="GO:0003677">
    <property type="term" value="F:DNA binding"/>
    <property type="evidence" value="ECO:0007669"/>
    <property type="project" value="UniProtKB-KW"/>
</dbReference>
<dbReference type="InterPro" id="IPR036390">
    <property type="entry name" value="WH_DNA-bd_sf"/>
</dbReference>
<dbReference type="SUPFAM" id="SSF46785">
    <property type="entry name" value="Winged helix' DNA-binding domain"/>
    <property type="match status" value="1"/>
</dbReference>
<evidence type="ECO:0000259" key="7">
    <source>
        <dbReference type="PROSITE" id="PS50931"/>
    </source>
</evidence>
<dbReference type="PANTHER" id="PTHR30346">
    <property type="entry name" value="TRANSCRIPTIONAL DUAL REGULATOR HCAR-RELATED"/>
    <property type="match status" value="1"/>
</dbReference>
<dbReference type="Pfam" id="PF03466">
    <property type="entry name" value="LysR_substrate"/>
    <property type="match status" value="1"/>
</dbReference>
<dbReference type="Gene3D" id="1.10.10.10">
    <property type="entry name" value="Winged helix-like DNA-binding domain superfamily/Winged helix DNA-binding domain"/>
    <property type="match status" value="1"/>
</dbReference>
<dbReference type="SUPFAM" id="SSF53850">
    <property type="entry name" value="Periplasmic binding protein-like II"/>
    <property type="match status" value="1"/>
</dbReference>
<protein>
    <recommendedName>
        <fullName evidence="6">Probable hydrogen peroxide-inducible genes activator</fullName>
    </recommendedName>
</protein>
<dbReference type="EMBL" id="BJNB01000003">
    <property type="protein sequence ID" value="GEB96837.1"/>
    <property type="molecule type" value="Genomic_DNA"/>
</dbReference>
<reference evidence="8 9" key="1">
    <citation type="submission" date="2019-06" db="EMBL/GenBank/DDBJ databases">
        <title>Whole genome shotgun sequence of Corynebacterium flavescens NBRC 14136.</title>
        <authorList>
            <person name="Hosoyama A."/>
            <person name="Uohara A."/>
            <person name="Ohji S."/>
            <person name="Ichikawa N."/>
        </authorList>
    </citation>
    <scope>NUCLEOTIDE SEQUENCE [LARGE SCALE GENOMIC DNA]</scope>
    <source>
        <strain evidence="8 9">NBRC 14136</strain>
    </source>
</reference>
<dbReference type="AlphaFoldDB" id="A0AB73B5D4"/>
<evidence type="ECO:0000256" key="5">
    <source>
        <dbReference type="ARBA" id="ARBA00023163"/>
    </source>
</evidence>
<keyword evidence="5" id="KW-0804">Transcription</keyword>
<name>A0AB73B5D4_CORFL</name>
<dbReference type="PRINTS" id="PR00039">
    <property type="entry name" value="HTHLYSR"/>
</dbReference>
<dbReference type="InterPro" id="IPR000847">
    <property type="entry name" value="LysR_HTH_N"/>
</dbReference>
<dbReference type="PROSITE" id="PS50931">
    <property type="entry name" value="HTH_LYSR"/>
    <property type="match status" value="1"/>
</dbReference>
<comment type="similarity">
    <text evidence="1">Belongs to the LysR transcriptional regulatory family.</text>
</comment>
<sequence>MTYVTLIGMHNKEYRPTLAQLRTFVTVAENKHFGTAAAKLEISQPSLSQALVALEQGLGVQLIERSTRKVIVTSTGESLLSYAKATLEAADAFLSHAKGAHGTLTGPLTIGIIPTIAPYILPDLLNSINSAYPDLRPLFVEEQTKHLLSKLRDGHIDLAIIALPAEAAGLVEVPLYKEKFAVVTPWDNPLAGVEDLHLSQLKEFDLLLLDDGHCLRDQIVYLCRRAQLNPTETTNSVTRAASLTTIMQLVMGGLGTTLVPESAIATECRDNRLAIAHFAPDVTAEREVGMVYRASAARAEEFRQFSTLVTAAFEKALKRSRRVER</sequence>
<gene>
    <name evidence="8" type="ORF">CFL01nite_03320</name>
</gene>
<keyword evidence="3" id="KW-0238">DNA-binding</keyword>
<evidence type="ECO:0000256" key="4">
    <source>
        <dbReference type="ARBA" id="ARBA00023159"/>
    </source>
</evidence>
<dbReference type="GO" id="GO:0032993">
    <property type="term" value="C:protein-DNA complex"/>
    <property type="evidence" value="ECO:0007669"/>
    <property type="project" value="TreeGrafter"/>
</dbReference>
<proteinExistence type="inferred from homology"/>
<dbReference type="Proteomes" id="UP000315353">
    <property type="component" value="Unassembled WGS sequence"/>
</dbReference>
<keyword evidence="2" id="KW-0805">Transcription regulation</keyword>
<dbReference type="GO" id="GO:0003700">
    <property type="term" value="F:DNA-binding transcription factor activity"/>
    <property type="evidence" value="ECO:0007669"/>
    <property type="project" value="InterPro"/>
</dbReference>
<dbReference type="CDD" id="cd08411">
    <property type="entry name" value="PBP2_OxyR"/>
    <property type="match status" value="1"/>
</dbReference>
<dbReference type="InterPro" id="IPR036388">
    <property type="entry name" value="WH-like_DNA-bd_sf"/>
</dbReference>
<feature type="domain" description="HTH lysR-type" evidence="7">
    <location>
        <begin position="16"/>
        <end position="73"/>
    </location>
</feature>
<evidence type="ECO:0000256" key="6">
    <source>
        <dbReference type="ARBA" id="ARBA00040885"/>
    </source>
</evidence>